<feature type="signal peptide" evidence="1">
    <location>
        <begin position="1"/>
        <end position="20"/>
    </location>
</feature>
<protein>
    <recommendedName>
        <fullName evidence="2">Ice-binding protein C-terminal domain-containing protein</fullName>
    </recommendedName>
</protein>
<name>A0AAT9FIJ4_9BACT</name>
<evidence type="ECO:0000256" key="1">
    <source>
        <dbReference type="SAM" id="SignalP"/>
    </source>
</evidence>
<dbReference type="EMBL" id="AP026866">
    <property type="protein sequence ID" value="BDS05830.1"/>
    <property type="molecule type" value="Genomic_DNA"/>
</dbReference>
<evidence type="ECO:0000313" key="3">
    <source>
        <dbReference type="EMBL" id="BDS05830.1"/>
    </source>
</evidence>
<dbReference type="InterPro" id="IPR013424">
    <property type="entry name" value="Ice-binding_C"/>
</dbReference>
<organism evidence="3">
    <name type="scientific">Oceaniferula spumae</name>
    <dbReference type="NCBI Taxonomy" id="2979115"/>
    <lineage>
        <taxon>Bacteria</taxon>
        <taxon>Pseudomonadati</taxon>
        <taxon>Verrucomicrobiota</taxon>
        <taxon>Verrucomicrobiia</taxon>
        <taxon>Verrucomicrobiales</taxon>
        <taxon>Verrucomicrobiaceae</taxon>
        <taxon>Oceaniferula</taxon>
    </lineage>
</organism>
<sequence>MKSSILTFTISAASALSAQAAVTLTDSGNFANNDYGSLAATTATLNVGDFIVVAHANNKRDNGTNTITSASSGAGASLITSATGGDSGGGNGAWVFVYEVTTSGTQTITLSSSGSASNAQSTTYYALAAGAGETLAISGTAFGTAGSAATSLDLVLGADVGAYGFAASSADSTGTGSPGWTRNNNSGSGKREIYSINGLTSGTSTFGANTPASNFAIAGVAVTSITAVPEPSSTALLGLGGLSLVLRRRK</sequence>
<evidence type="ECO:0000259" key="2">
    <source>
        <dbReference type="Pfam" id="PF07589"/>
    </source>
</evidence>
<gene>
    <name evidence="3" type="ORF">NT6N_08700</name>
</gene>
<feature type="chain" id="PRO_5043714619" description="Ice-binding protein C-terminal domain-containing protein" evidence="1">
    <location>
        <begin position="21"/>
        <end position="250"/>
    </location>
</feature>
<dbReference type="NCBIfam" id="TIGR02595">
    <property type="entry name" value="PEP_CTERM"/>
    <property type="match status" value="1"/>
</dbReference>
<dbReference type="Pfam" id="PF07589">
    <property type="entry name" value="PEP-CTERM"/>
    <property type="match status" value="1"/>
</dbReference>
<keyword evidence="1" id="KW-0732">Signal</keyword>
<reference evidence="3" key="1">
    <citation type="submission" date="2024-07" db="EMBL/GenBank/DDBJ databases">
        <title>Complete genome sequence of Verrucomicrobiaceae bacterium NT6N.</title>
        <authorList>
            <person name="Huang C."/>
            <person name="Takami H."/>
            <person name="Hamasaki K."/>
        </authorList>
    </citation>
    <scope>NUCLEOTIDE SEQUENCE</scope>
    <source>
        <strain evidence="3">NT6N</strain>
    </source>
</reference>
<proteinExistence type="predicted"/>
<dbReference type="KEGG" id="osu:NT6N_08700"/>
<feature type="domain" description="Ice-binding protein C-terminal" evidence="2">
    <location>
        <begin position="227"/>
        <end position="249"/>
    </location>
</feature>
<accession>A0AAT9FIJ4</accession>
<dbReference type="AlphaFoldDB" id="A0AAT9FIJ4"/>